<dbReference type="Pfam" id="PF14278">
    <property type="entry name" value="TetR_C_8"/>
    <property type="match status" value="1"/>
</dbReference>
<dbReference type="SUPFAM" id="SSF46689">
    <property type="entry name" value="Homeodomain-like"/>
    <property type="match status" value="1"/>
</dbReference>
<evidence type="ECO:0000256" key="2">
    <source>
        <dbReference type="PROSITE-ProRule" id="PRU00335"/>
    </source>
</evidence>
<dbReference type="AlphaFoldDB" id="A0A1M7YHA0"/>
<dbReference type="InterPro" id="IPR039532">
    <property type="entry name" value="TetR_C_Firmicutes"/>
</dbReference>
<dbReference type="PANTHER" id="PTHR43479:SF11">
    <property type="entry name" value="ACREF_ENVCD OPERON REPRESSOR-RELATED"/>
    <property type="match status" value="1"/>
</dbReference>
<reference evidence="4 5" key="1">
    <citation type="submission" date="2016-12" db="EMBL/GenBank/DDBJ databases">
        <authorList>
            <person name="Song W.-J."/>
            <person name="Kurnit D.M."/>
        </authorList>
    </citation>
    <scope>NUCLEOTIDE SEQUENCE [LARGE SCALE GENOMIC DNA]</scope>
    <source>
        <strain evidence="4 5">DSM 12503</strain>
    </source>
</reference>
<evidence type="ECO:0000313" key="5">
    <source>
        <dbReference type="Proteomes" id="UP000184612"/>
    </source>
</evidence>
<proteinExistence type="predicted"/>
<name>A0A1M7YHA0_9FIRM</name>
<dbReference type="GO" id="GO:0003677">
    <property type="term" value="F:DNA binding"/>
    <property type="evidence" value="ECO:0007669"/>
    <property type="project" value="UniProtKB-UniRule"/>
</dbReference>
<evidence type="ECO:0000259" key="3">
    <source>
        <dbReference type="PROSITE" id="PS50977"/>
    </source>
</evidence>
<dbReference type="Proteomes" id="UP000184612">
    <property type="component" value="Unassembled WGS sequence"/>
</dbReference>
<dbReference type="PANTHER" id="PTHR43479">
    <property type="entry name" value="ACREF/ENVCD OPERON REPRESSOR-RELATED"/>
    <property type="match status" value="1"/>
</dbReference>
<dbReference type="InterPro" id="IPR050624">
    <property type="entry name" value="HTH-type_Tx_Regulator"/>
</dbReference>
<dbReference type="OrthoDB" id="9810250at2"/>
<keyword evidence="1 2" id="KW-0238">DNA-binding</keyword>
<dbReference type="Gene3D" id="1.10.357.10">
    <property type="entry name" value="Tetracycline Repressor, domain 2"/>
    <property type="match status" value="1"/>
</dbReference>
<dbReference type="InterPro" id="IPR009057">
    <property type="entry name" value="Homeodomain-like_sf"/>
</dbReference>
<dbReference type="InterPro" id="IPR001647">
    <property type="entry name" value="HTH_TetR"/>
</dbReference>
<evidence type="ECO:0000313" key="4">
    <source>
        <dbReference type="EMBL" id="SHO52000.1"/>
    </source>
</evidence>
<evidence type="ECO:0000256" key="1">
    <source>
        <dbReference type="ARBA" id="ARBA00023125"/>
    </source>
</evidence>
<keyword evidence="5" id="KW-1185">Reference proteome</keyword>
<organism evidence="4 5">
    <name type="scientific">Anaerocolumna xylanovorans DSM 12503</name>
    <dbReference type="NCBI Taxonomy" id="1121345"/>
    <lineage>
        <taxon>Bacteria</taxon>
        <taxon>Bacillati</taxon>
        <taxon>Bacillota</taxon>
        <taxon>Clostridia</taxon>
        <taxon>Lachnospirales</taxon>
        <taxon>Lachnospiraceae</taxon>
        <taxon>Anaerocolumna</taxon>
    </lineage>
</organism>
<feature type="domain" description="HTH tetR-type" evidence="3">
    <location>
        <begin position="12"/>
        <end position="72"/>
    </location>
</feature>
<feature type="DNA-binding region" description="H-T-H motif" evidence="2">
    <location>
        <begin position="35"/>
        <end position="54"/>
    </location>
</feature>
<accession>A0A1M7YHA0</accession>
<gene>
    <name evidence="4" type="ORF">SAMN02745217_03444</name>
</gene>
<dbReference type="EMBL" id="FRFD01000010">
    <property type="protein sequence ID" value="SHO52000.1"/>
    <property type="molecule type" value="Genomic_DNA"/>
</dbReference>
<sequence length="187" mass="21837">MPDKNKGNPKSNQSKLWMENTLLKLMQTEDYNEITIQEITDYAGLSRRTFYRNYSSKEEILEGCFYKIWAEYRSLLSQQEDLSLPNIARIFFTQMQKHKDFLTVVNRHHLLPLFLTKVDELLPLAFYEAKGKDTSFSEESLRYALAFSAGGFMRILILWLNNNAQKSPEEMAAILKDFISLCNYPAP</sequence>
<dbReference type="Pfam" id="PF00440">
    <property type="entry name" value="TetR_N"/>
    <property type="match status" value="1"/>
</dbReference>
<dbReference type="RefSeq" id="WP_073590093.1">
    <property type="nucleotide sequence ID" value="NZ_FRFD01000010.1"/>
</dbReference>
<dbReference type="PROSITE" id="PS50977">
    <property type="entry name" value="HTH_TETR_2"/>
    <property type="match status" value="1"/>
</dbReference>
<dbReference type="STRING" id="1121345.SAMN02745217_03444"/>
<protein>
    <submittedName>
        <fullName evidence="4">Transcriptional regulator, TetR family</fullName>
    </submittedName>
</protein>